<evidence type="ECO:0000313" key="3">
    <source>
        <dbReference type="EMBL" id="MFC3996872.1"/>
    </source>
</evidence>
<dbReference type="SUPFAM" id="SSF48452">
    <property type="entry name" value="TPR-like"/>
    <property type="match status" value="3"/>
</dbReference>
<dbReference type="InterPro" id="IPR011990">
    <property type="entry name" value="TPR-like_helical_dom_sf"/>
</dbReference>
<proteinExistence type="predicted"/>
<name>A0ABV8FM07_9ACTN</name>
<dbReference type="Pfam" id="PF03704">
    <property type="entry name" value="BTAD"/>
    <property type="match status" value="1"/>
</dbReference>
<dbReference type="PRINTS" id="PR00364">
    <property type="entry name" value="DISEASERSIST"/>
</dbReference>
<evidence type="ECO:0000259" key="2">
    <source>
        <dbReference type="SMART" id="SM01043"/>
    </source>
</evidence>
<dbReference type="InterPro" id="IPR005158">
    <property type="entry name" value="BTAD"/>
</dbReference>
<protein>
    <submittedName>
        <fullName evidence="3">Tetratricopeptide repeat protein</fullName>
    </submittedName>
</protein>
<dbReference type="PANTHER" id="PTHR47691:SF3">
    <property type="entry name" value="HTH-TYPE TRANSCRIPTIONAL REGULATOR RV0890C-RELATED"/>
    <property type="match status" value="1"/>
</dbReference>
<dbReference type="InterPro" id="IPR027417">
    <property type="entry name" value="P-loop_NTPase"/>
</dbReference>
<sequence length="980" mass="108245">MELRVLGPVELLIAGRPVDLESGRTMAVIAVLGLEGGRPIPRDTVALSINDDEPMNLNTFNSYVTRARNRLEAVGADRTAIVNRSGTCALKIDPRRVDWLRFQELRSRAKTAERSGDEDTALARLDTAVALWQGEPLTGLSGVWATRTREYLRRAHRGVLSDWARLALDRRDPDDIVGLLSKHAARYPDDEPLTLKLMKALHASGRTTEAMDVYHTIKQRLSEHHGTDPGADLQRTFQSLLGATARPRGSPSSSQPRPPRPQRDNLSRDIPDFTGRHTELAALLSSARSPSPTAATVHVINGMAGVGKTALATHAAHRLKDAFPDGRYFIRLHGAHAQHAPKDPGEALHELLVMLDVAAESIPASLEQRAALWRDRTSGIRALLILDDAADDDQALPLIPGGSGCTVFITSRRRLHAVEGARHIKLGVPSHNEALMLFRELAGHSTDPDGTQTSHLVAIAERLPLALRLLANRWRQHPAWSPDDLVVHLRRTRERITEFAVGKLNLHTIFLASLRDLTPEARSTFFLLGHHPTPEFGISAAAALIGKSTRETSRLLDELTDTSLLDEPHAHRYTMHALLADFARMQSDISPSELRVATYRAMDYYTEACSSIHEDKSSFAVERQNILSVLTWARLQGGLEIHEAKISRALAKSIDPNDLSPNTVELYQRAVEILRNQDNQELLAQSLVDLGKALISVGDLPQASIYIHEALRICERVVDQSVKGRALVQLGVLKSRRGSLTDARMVLRRALRLFHSTRDRHGIAISIASLAHCDWIQGDFFKALSGFQESLLIFEDLADKPGQAKMKSNIAGCYYRLEKYEDADRLLNEGIDLLDGLDLKSSIARLRTNFGEINSLRGNHQEALSQFNAALAIHREMRDRWAEIATLANMGRAHLNLGSLGVASADFHESLRLAEKLGDPIKKCEALLGLGDVLRAQRDISGAEVLYRMSLHAAEAHGLIDETTHASGRLAEIAGPRETR</sequence>
<reference evidence="4" key="1">
    <citation type="journal article" date="2019" name="Int. J. Syst. Evol. Microbiol.">
        <title>The Global Catalogue of Microorganisms (GCM) 10K type strain sequencing project: providing services to taxonomists for standard genome sequencing and annotation.</title>
        <authorList>
            <consortium name="The Broad Institute Genomics Platform"/>
            <consortium name="The Broad Institute Genome Sequencing Center for Infectious Disease"/>
            <person name="Wu L."/>
            <person name="Ma J."/>
        </authorList>
    </citation>
    <scope>NUCLEOTIDE SEQUENCE [LARGE SCALE GENOMIC DNA]</scope>
    <source>
        <strain evidence="4">TBRC 1826</strain>
    </source>
</reference>
<dbReference type="RefSeq" id="WP_378533316.1">
    <property type="nucleotide sequence ID" value="NZ_JBHSBH010000008.1"/>
</dbReference>
<accession>A0ABV8FM07</accession>
<dbReference type="Gene3D" id="1.10.10.10">
    <property type="entry name" value="Winged helix-like DNA-binding domain superfamily/Winged helix DNA-binding domain"/>
    <property type="match status" value="1"/>
</dbReference>
<dbReference type="SMART" id="SM00028">
    <property type="entry name" value="TPR"/>
    <property type="match status" value="8"/>
</dbReference>
<keyword evidence="4" id="KW-1185">Reference proteome</keyword>
<dbReference type="PANTHER" id="PTHR47691">
    <property type="entry name" value="REGULATOR-RELATED"/>
    <property type="match status" value="1"/>
</dbReference>
<dbReference type="SUPFAM" id="SSF52540">
    <property type="entry name" value="P-loop containing nucleoside triphosphate hydrolases"/>
    <property type="match status" value="1"/>
</dbReference>
<dbReference type="SMART" id="SM01043">
    <property type="entry name" value="BTAD"/>
    <property type="match status" value="1"/>
</dbReference>
<evidence type="ECO:0000313" key="4">
    <source>
        <dbReference type="Proteomes" id="UP001595847"/>
    </source>
</evidence>
<dbReference type="Proteomes" id="UP001595847">
    <property type="component" value="Unassembled WGS sequence"/>
</dbReference>
<organism evidence="3 4">
    <name type="scientific">Nocardiopsis sediminis</name>
    <dbReference type="NCBI Taxonomy" id="1778267"/>
    <lineage>
        <taxon>Bacteria</taxon>
        <taxon>Bacillati</taxon>
        <taxon>Actinomycetota</taxon>
        <taxon>Actinomycetes</taxon>
        <taxon>Streptosporangiales</taxon>
        <taxon>Nocardiopsidaceae</taxon>
        <taxon>Nocardiopsis</taxon>
    </lineage>
</organism>
<feature type="compositionally biased region" description="Basic and acidic residues" evidence="1">
    <location>
        <begin position="261"/>
        <end position="272"/>
    </location>
</feature>
<evidence type="ECO:0000256" key="1">
    <source>
        <dbReference type="SAM" id="MobiDB-lite"/>
    </source>
</evidence>
<dbReference type="Pfam" id="PF13424">
    <property type="entry name" value="TPR_12"/>
    <property type="match status" value="1"/>
</dbReference>
<dbReference type="CDD" id="cd15831">
    <property type="entry name" value="BTAD"/>
    <property type="match status" value="1"/>
</dbReference>
<dbReference type="Gene3D" id="3.40.50.300">
    <property type="entry name" value="P-loop containing nucleotide triphosphate hydrolases"/>
    <property type="match status" value="1"/>
</dbReference>
<dbReference type="InterPro" id="IPR036388">
    <property type="entry name" value="WH-like_DNA-bd_sf"/>
</dbReference>
<feature type="compositionally biased region" description="Low complexity" evidence="1">
    <location>
        <begin position="246"/>
        <end position="255"/>
    </location>
</feature>
<feature type="region of interest" description="Disordered" evidence="1">
    <location>
        <begin position="244"/>
        <end position="272"/>
    </location>
</feature>
<dbReference type="InterPro" id="IPR019734">
    <property type="entry name" value="TPR_rpt"/>
</dbReference>
<gene>
    <name evidence="3" type="ORF">ACFOVU_13160</name>
</gene>
<dbReference type="Pfam" id="PF13374">
    <property type="entry name" value="TPR_10"/>
    <property type="match status" value="1"/>
</dbReference>
<feature type="domain" description="Bacterial transcriptional activator" evidence="2">
    <location>
        <begin position="97"/>
        <end position="241"/>
    </location>
</feature>
<comment type="caution">
    <text evidence="3">The sequence shown here is derived from an EMBL/GenBank/DDBJ whole genome shotgun (WGS) entry which is preliminary data.</text>
</comment>
<dbReference type="Gene3D" id="1.25.40.10">
    <property type="entry name" value="Tetratricopeptide repeat domain"/>
    <property type="match status" value="3"/>
</dbReference>
<dbReference type="EMBL" id="JBHSBH010000008">
    <property type="protein sequence ID" value="MFC3996872.1"/>
    <property type="molecule type" value="Genomic_DNA"/>
</dbReference>